<dbReference type="AlphaFoldDB" id="A0AAD7GT43"/>
<feature type="compositionally biased region" description="Polar residues" evidence="1">
    <location>
        <begin position="198"/>
        <end position="211"/>
    </location>
</feature>
<feature type="region of interest" description="Disordered" evidence="1">
    <location>
        <begin position="162"/>
        <end position="237"/>
    </location>
</feature>
<comment type="caution">
    <text evidence="2">The sequence shown here is derived from an EMBL/GenBank/DDBJ whole genome shotgun (WGS) entry which is preliminary data.</text>
</comment>
<accession>A0AAD7GT43</accession>
<keyword evidence="3" id="KW-1185">Reference proteome</keyword>
<feature type="region of interest" description="Disordered" evidence="1">
    <location>
        <begin position="325"/>
        <end position="412"/>
    </location>
</feature>
<sequence length="412" mass="43811">MTRLPTDLPIWEPSAIIAIIADPDPNPPPKSPAQLAFSLCHPPLLVDSPSHLLALAFFIAKQKALLARTQSDLTALCRLRSDAVADVDAAGAGLAVQLGALRAQRPDPLRTLAFALPRTAPARPPRPQTSKNSYARILDSVLAVYGKLDDPPAAPEHTKALHATTNWNGNRDECAGPRGCSPAGRTSGSMSMPPAETGGTTAIDPSTTASPCRSASAMEAEREREVHGERDREGRERAIGRDPMALAKPVRAAHLDDAAAPERGPRGAAFYEGKAEGRQAGAVPVAAPAVTPEVAKAAAPAPKQQRLKLILPARSAAVAAAHATVNARTRARSRPRPALAAALARAPPPPPPPLSPRGQRKHRRRRPLSHRRPRPRLLQRRPQRRRPAPRARQAAARGAEAGHLQSDVERAC</sequence>
<protein>
    <submittedName>
        <fullName evidence="2">Uncharacterized protein</fullName>
    </submittedName>
</protein>
<organism evidence="2 3">
    <name type="scientific">Mycena rosella</name>
    <name type="common">Pink bonnet</name>
    <name type="synonym">Agaricus rosellus</name>
    <dbReference type="NCBI Taxonomy" id="1033263"/>
    <lineage>
        <taxon>Eukaryota</taxon>
        <taxon>Fungi</taxon>
        <taxon>Dikarya</taxon>
        <taxon>Basidiomycota</taxon>
        <taxon>Agaricomycotina</taxon>
        <taxon>Agaricomycetes</taxon>
        <taxon>Agaricomycetidae</taxon>
        <taxon>Agaricales</taxon>
        <taxon>Marasmiineae</taxon>
        <taxon>Mycenaceae</taxon>
        <taxon>Mycena</taxon>
    </lineage>
</organism>
<evidence type="ECO:0000313" key="2">
    <source>
        <dbReference type="EMBL" id="KAJ7704575.1"/>
    </source>
</evidence>
<evidence type="ECO:0000313" key="3">
    <source>
        <dbReference type="Proteomes" id="UP001221757"/>
    </source>
</evidence>
<feature type="compositionally biased region" description="Basic residues" evidence="1">
    <location>
        <begin position="358"/>
        <end position="389"/>
    </location>
</feature>
<dbReference type="Proteomes" id="UP001221757">
    <property type="component" value="Unassembled WGS sequence"/>
</dbReference>
<proteinExistence type="predicted"/>
<feature type="compositionally biased region" description="Low complexity" evidence="1">
    <location>
        <begin position="336"/>
        <end position="345"/>
    </location>
</feature>
<feature type="compositionally biased region" description="Basic and acidic residues" evidence="1">
    <location>
        <begin position="219"/>
        <end position="237"/>
    </location>
</feature>
<evidence type="ECO:0000256" key="1">
    <source>
        <dbReference type="SAM" id="MobiDB-lite"/>
    </source>
</evidence>
<gene>
    <name evidence="2" type="ORF">B0H17DRAFT_1193782</name>
</gene>
<reference evidence="2" key="1">
    <citation type="submission" date="2023-03" db="EMBL/GenBank/DDBJ databases">
        <title>Massive genome expansion in bonnet fungi (Mycena s.s.) driven by repeated elements and novel gene families across ecological guilds.</title>
        <authorList>
            <consortium name="Lawrence Berkeley National Laboratory"/>
            <person name="Harder C.B."/>
            <person name="Miyauchi S."/>
            <person name="Viragh M."/>
            <person name="Kuo A."/>
            <person name="Thoen E."/>
            <person name="Andreopoulos B."/>
            <person name="Lu D."/>
            <person name="Skrede I."/>
            <person name="Drula E."/>
            <person name="Henrissat B."/>
            <person name="Morin E."/>
            <person name="Kohler A."/>
            <person name="Barry K."/>
            <person name="LaButti K."/>
            <person name="Morin E."/>
            <person name="Salamov A."/>
            <person name="Lipzen A."/>
            <person name="Mereny Z."/>
            <person name="Hegedus B."/>
            <person name="Baldrian P."/>
            <person name="Stursova M."/>
            <person name="Weitz H."/>
            <person name="Taylor A."/>
            <person name="Grigoriev I.V."/>
            <person name="Nagy L.G."/>
            <person name="Martin F."/>
            <person name="Kauserud H."/>
        </authorList>
    </citation>
    <scope>NUCLEOTIDE SEQUENCE</scope>
    <source>
        <strain evidence="2">CBHHK067</strain>
    </source>
</reference>
<name>A0AAD7GT43_MYCRO</name>
<dbReference type="EMBL" id="JARKIE010000010">
    <property type="protein sequence ID" value="KAJ7704575.1"/>
    <property type="molecule type" value="Genomic_DNA"/>
</dbReference>
<feature type="compositionally biased region" description="Pro residues" evidence="1">
    <location>
        <begin position="346"/>
        <end position="355"/>
    </location>
</feature>